<dbReference type="InterPro" id="IPR051908">
    <property type="entry name" value="Ribosomal_N-acetyltransferase"/>
</dbReference>
<gene>
    <name evidence="2" type="ORF">LEP1GSC035_2197</name>
</gene>
<name>A0ABN0J6Z7_9LEPT</name>
<keyword evidence="1" id="KW-0472">Membrane</keyword>
<comment type="caution">
    <text evidence="2">The sequence shown here is derived from an EMBL/GenBank/DDBJ whole genome shotgun (WGS) entry which is preliminary data.</text>
</comment>
<dbReference type="EMBL" id="AHMH02000005">
    <property type="protein sequence ID" value="EMN02833.1"/>
    <property type="molecule type" value="Genomic_DNA"/>
</dbReference>
<sequence length="129" mass="15312">MSLFTCKKYVFLIEKSLPNFSASAPTQKLRVGTQFYREFVVIPTDLILRSKYLWVRLWLAMDRSIIIAFAFVMPNSRYLMMNYAFELGFRRYEWKCNSLNIPSRKAAQRYGFSYLDNMQLTIVILHGIQ</sequence>
<keyword evidence="3" id="KW-1185">Reference proteome</keyword>
<dbReference type="SUPFAM" id="SSF55729">
    <property type="entry name" value="Acyl-CoA N-acyltransferases (Nat)"/>
    <property type="match status" value="1"/>
</dbReference>
<evidence type="ECO:0000313" key="2">
    <source>
        <dbReference type="EMBL" id="EMN02833.1"/>
    </source>
</evidence>
<evidence type="ECO:0000256" key="1">
    <source>
        <dbReference type="SAM" id="Phobius"/>
    </source>
</evidence>
<evidence type="ECO:0000313" key="3">
    <source>
        <dbReference type="Proteomes" id="UP000012099"/>
    </source>
</evidence>
<reference evidence="2 3" key="1">
    <citation type="submission" date="2013-01" db="EMBL/GenBank/DDBJ databases">
        <authorList>
            <person name="Harkins D.M."/>
            <person name="Durkin A.S."/>
            <person name="Brinkac L.M."/>
            <person name="Haft D.H."/>
            <person name="Selengut J.D."/>
            <person name="Sanka R."/>
            <person name="DePew J."/>
            <person name="Purushe J."/>
            <person name="Whelen A.C."/>
            <person name="Vinetz J.M."/>
            <person name="Sutton G.G."/>
            <person name="Nierman W.C."/>
            <person name="Fouts D.E."/>
        </authorList>
    </citation>
    <scope>NUCLEOTIDE SEQUENCE [LARGE SCALE GENOMIC DNA]</scope>
    <source>
        <strain evidence="2 3">2007001578</strain>
    </source>
</reference>
<accession>A0ABN0J6Z7</accession>
<keyword evidence="1" id="KW-0812">Transmembrane</keyword>
<dbReference type="Proteomes" id="UP000012099">
    <property type="component" value="Unassembled WGS sequence"/>
</dbReference>
<feature type="transmembrane region" description="Helical" evidence="1">
    <location>
        <begin position="53"/>
        <end position="73"/>
    </location>
</feature>
<dbReference type="InterPro" id="IPR016181">
    <property type="entry name" value="Acyl_CoA_acyltransferase"/>
</dbReference>
<organism evidence="2 3">
    <name type="scientific">Leptospira noguchii str. 2007001578</name>
    <dbReference type="NCBI Taxonomy" id="1049974"/>
    <lineage>
        <taxon>Bacteria</taxon>
        <taxon>Pseudomonadati</taxon>
        <taxon>Spirochaetota</taxon>
        <taxon>Spirochaetia</taxon>
        <taxon>Leptospirales</taxon>
        <taxon>Leptospiraceae</taxon>
        <taxon>Leptospira</taxon>
    </lineage>
</organism>
<keyword evidence="1" id="KW-1133">Transmembrane helix</keyword>
<dbReference type="PANTHER" id="PTHR43441:SF2">
    <property type="entry name" value="FAMILY ACETYLTRANSFERASE, PUTATIVE (AFU_ORTHOLOGUE AFUA_7G00850)-RELATED"/>
    <property type="match status" value="1"/>
</dbReference>
<dbReference type="Gene3D" id="3.40.630.30">
    <property type="match status" value="1"/>
</dbReference>
<proteinExistence type="predicted"/>
<protein>
    <recommendedName>
        <fullName evidence="4">Acetyltransferase (GNAT) domain protein</fullName>
    </recommendedName>
</protein>
<dbReference type="PANTHER" id="PTHR43441">
    <property type="entry name" value="RIBOSOMAL-PROTEIN-SERINE ACETYLTRANSFERASE"/>
    <property type="match status" value="1"/>
</dbReference>
<evidence type="ECO:0008006" key="4">
    <source>
        <dbReference type="Google" id="ProtNLM"/>
    </source>
</evidence>